<accession>A0A8D8WWB7</accession>
<reference evidence="1" key="1">
    <citation type="submission" date="2021-05" db="EMBL/GenBank/DDBJ databases">
        <authorList>
            <person name="Alioto T."/>
            <person name="Alioto T."/>
            <person name="Gomez Garrido J."/>
        </authorList>
    </citation>
    <scope>NUCLEOTIDE SEQUENCE</scope>
</reference>
<dbReference type="EMBL" id="HBUF01231442">
    <property type="protein sequence ID" value="CAG6673563.1"/>
    <property type="molecule type" value="Transcribed_RNA"/>
</dbReference>
<protein>
    <submittedName>
        <fullName evidence="1">Uncharacterized protein</fullName>
    </submittedName>
</protein>
<sequence>MRNCTALFSTQNIACRFRINVLMPPFWREISAKYVGFWARISRTISANGIATMTFLFVLFELECKLLLSFFSILSSEMSLLFLCILSAVDGTFPCSLLVTLPE</sequence>
<evidence type="ECO:0000313" key="1">
    <source>
        <dbReference type="EMBL" id="CAG6673563.1"/>
    </source>
</evidence>
<dbReference type="EMBL" id="HBUF01231441">
    <property type="protein sequence ID" value="CAG6673560.1"/>
    <property type="molecule type" value="Transcribed_RNA"/>
</dbReference>
<proteinExistence type="predicted"/>
<organism evidence="1">
    <name type="scientific">Cacopsylla melanoneura</name>
    <dbReference type="NCBI Taxonomy" id="428564"/>
    <lineage>
        <taxon>Eukaryota</taxon>
        <taxon>Metazoa</taxon>
        <taxon>Ecdysozoa</taxon>
        <taxon>Arthropoda</taxon>
        <taxon>Hexapoda</taxon>
        <taxon>Insecta</taxon>
        <taxon>Pterygota</taxon>
        <taxon>Neoptera</taxon>
        <taxon>Paraneoptera</taxon>
        <taxon>Hemiptera</taxon>
        <taxon>Sternorrhyncha</taxon>
        <taxon>Psylloidea</taxon>
        <taxon>Psyllidae</taxon>
        <taxon>Psyllinae</taxon>
        <taxon>Cacopsylla</taxon>
    </lineage>
</organism>
<name>A0A8D8WWB7_9HEMI</name>
<dbReference type="AlphaFoldDB" id="A0A8D8WWB7"/>